<dbReference type="HOGENOM" id="CLU_2470430_0_0_1"/>
<sequence length="88" mass="9691">MSTPSAAFYRLAVPSLATDLKTIVHVAWTTSIIIPRASALVAAVRIVMTAMWAGLDVKIINHVTTDATHAALRHFSSFHHKPRFIRLT</sequence>
<protein>
    <submittedName>
        <fullName evidence="1">Uncharacterized protein</fullName>
    </submittedName>
</protein>
<proteinExistence type="predicted"/>
<keyword evidence="2" id="KW-1185">Reference proteome</keyword>
<dbReference type="InParanoid" id="A0A0C3DPZ5"/>
<dbReference type="EMBL" id="KN822088">
    <property type="protein sequence ID" value="KIM58274.1"/>
    <property type="molecule type" value="Genomic_DNA"/>
</dbReference>
<name>A0A0C3DPZ5_9AGAM</name>
<accession>A0A0C3DPZ5</accession>
<evidence type="ECO:0000313" key="1">
    <source>
        <dbReference type="EMBL" id="KIM58274.1"/>
    </source>
</evidence>
<reference evidence="1 2" key="1">
    <citation type="submission" date="2014-04" db="EMBL/GenBank/DDBJ databases">
        <authorList>
            <consortium name="DOE Joint Genome Institute"/>
            <person name="Kuo A."/>
            <person name="Kohler A."/>
            <person name="Nagy L.G."/>
            <person name="Floudas D."/>
            <person name="Copeland A."/>
            <person name="Barry K.W."/>
            <person name="Cichocki N."/>
            <person name="Veneault-Fourrey C."/>
            <person name="LaButti K."/>
            <person name="Lindquist E.A."/>
            <person name="Lipzen A."/>
            <person name="Lundell T."/>
            <person name="Morin E."/>
            <person name="Murat C."/>
            <person name="Sun H."/>
            <person name="Tunlid A."/>
            <person name="Henrissat B."/>
            <person name="Grigoriev I.V."/>
            <person name="Hibbett D.S."/>
            <person name="Martin F."/>
            <person name="Nordberg H.P."/>
            <person name="Cantor M.N."/>
            <person name="Hua S.X."/>
        </authorList>
    </citation>
    <scope>NUCLEOTIDE SEQUENCE [LARGE SCALE GENOMIC DNA]</scope>
    <source>
        <strain evidence="1 2">Foug A</strain>
    </source>
</reference>
<gene>
    <name evidence="1" type="ORF">SCLCIDRAFT_1218809</name>
</gene>
<dbReference type="Proteomes" id="UP000053989">
    <property type="component" value="Unassembled WGS sequence"/>
</dbReference>
<dbReference type="AlphaFoldDB" id="A0A0C3DPZ5"/>
<reference evidence="2" key="2">
    <citation type="submission" date="2015-01" db="EMBL/GenBank/DDBJ databases">
        <title>Evolutionary Origins and Diversification of the Mycorrhizal Mutualists.</title>
        <authorList>
            <consortium name="DOE Joint Genome Institute"/>
            <consortium name="Mycorrhizal Genomics Consortium"/>
            <person name="Kohler A."/>
            <person name="Kuo A."/>
            <person name="Nagy L.G."/>
            <person name="Floudas D."/>
            <person name="Copeland A."/>
            <person name="Barry K.W."/>
            <person name="Cichocki N."/>
            <person name="Veneault-Fourrey C."/>
            <person name="LaButti K."/>
            <person name="Lindquist E.A."/>
            <person name="Lipzen A."/>
            <person name="Lundell T."/>
            <person name="Morin E."/>
            <person name="Murat C."/>
            <person name="Riley R."/>
            <person name="Ohm R."/>
            <person name="Sun H."/>
            <person name="Tunlid A."/>
            <person name="Henrissat B."/>
            <person name="Grigoriev I.V."/>
            <person name="Hibbett D.S."/>
            <person name="Martin F."/>
        </authorList>
    </citation>
    <scope>NUCLEOTIDE SEQUENCE [LARGE SCALE GENOMIC DNA]</scope>
    <source>
        <strain evidence="2">Foug A</strain>
    </source>
</reference>
<organism evidence="1 2">
    <name type="scientific">Scleroderma citrinum Foug A</name>
    <dbReference type="NCBI Taxonomy" id="1036808"/>
    <lineage>
        <taxon>Eukaryota</taxon>
        <taxon>Fungi</taxon>
        <taxon>Dikarya</taxon>
        <taxon>Basidiomycota</taxon>
        <taxon>Agaricomycotina</taxon>
        <taxon>Agaricomycetes</taxon>
        <taxon>Agaricomycetidae</taxon>
        <taxon>Boletales</taxon>
        <taxon>Sclerodermatineae</taxon>
        <taxon>Sclerodermataceae</taxon>
        <taxon>Scleroderma</taxon>
    </lineage>
</organism>
<evidence type="ECO:0000313" key="2">
    <source>
        <dbReference type="Proteomes" id="UP000053989"/>
    </source>
</evidence>